<organism evidence="2 3">
    <name type="scientific">Pantoea cypripedii</name>
    <name type="common">Pectobacterium cypripedii</name>
    <name type="synonym">Erwinia cypripedii</name>
    <dbReference type="NCBI Taxonomy" id="55209"/>
    <lineage>
        <taxon>Bacteria</taxon>
        <taxon>Pseudomonadati</taxon>
        <taxon>Pseudomonadota</taxon>
        <taxon>Gammaproteobacteria</taxon>
        <taxon>Enterobacterales</taxon>
        <taxon>Erwiniaceae</taxon>
        <taxon>Pantoea</taxon>
    </lineage>
</organism>
<dbReference type="Pfam" id="PF12680">
    <property type="entry name" value="SnoaL_2"/>
    <property type="match status" value="1"/>
</dbReference>
<dbReference type="InterPro" id="IPR032710">
    <property type="entry name" value="NTF2-like_dom_sf"/>
</dbReference>
<protein>
    <recommendedName>
        <fullName evidence="1">SnoaL-like domain-containing protein</fullName>
    </recommendedName>
</protein>
<proteinExistence type="predicted"/>
<evidence type="ECO:0000259" key="1">
    <source>
        <dbReference type="Pfam" id="PF12680"/>
    </source>
</evidence>
<dbReference type="RefSeq" id="WP_208718312.1">
    <property type="nucleotide sequence ID" value="NZ_CP024770.1"/>
</dbReference>
<dbReference type="AlphaFoldDB" id="A0A6B9G993"/>
<dbReference type="PANTHER" id="PTHR41252:SF1">
    <property type="entry name" value="BLR2505 PROTEIN"/>
    <property type="match status" value="1"/>
</dbReference>
<reference evidence="2 3" key="1">
    <citation type="submission" date="2017-11" db="EMBL/GenBank/DDBJ databases">
        <title>Genome sequence of Pantoea cypripedii NE1.</title>
        <authorList>
            <person name="Nascimento F.X."/>
        </authorList>
    </citation>
    <scope>NUCLEOTIDE SEQUENCE [LARGE SCALE GENOMIC DNA]</scope>
    <source>
        <strain evidence="2 3">NE1</strain>
        <plasmid evidence="3">pne1b</plasmid>
    </source>
</reference>
<name>A0A6B9G993_PANCY</name>
<gene>
    <name evidence="2" type="ORF">CUN67_25960</name>
</gene>
<dbReference type="Proteomes" id="UP000502005">
    <property type="component" value="Plasmid pNE1B"/>
</dbReference>
<evidence type="ECO:0000313" key="3">
    <source>
        <dbReference type="Proteomes" id="UP000502005"/>
    </source>
</evidence>
<evidence type="ECO:0000313" key="2">
    <source>
        <dbReference type="EMBL" id="QGY32423.1"/>
    </source>
</evidence>
<accession>A0A6B9G993</accession>
<dbReference type="SUPFAM" id="SSF54427">
    <property type="entry name" value="NTF2-like"/>
    <property type="match status" value="1"/>
</dbReference>
<dbReference type="EMBL" id="CP024770">
    <property type="protein sequence ID" value="QGY32423.1"/>
    <property type="molecule type" value="Genomic_DNA"/>
</dbReference>
<dbReference type="InterPro" id="IPR037401">
    <property type="entry name" value="SnoaL-like"/>
</dbReference>
<dbReference type="PANTHER" id="PTHR41252">
    <property type="entry name" value="BLR2505 PROTEIN"/>
    <property type="match status" value="1"/>
</dbReference>
<feature type="domain" description="SnoaL-like" evidence="1">
    <location>
        <begin position="20"/>
        <end position="113"/>
    </location>
</feature>
<keyword evidence="2" id="KW-0614">Plasmid</keyword>
<geneLocation type="plasmid" evidence="3">
    <name>pne1b</name>
</geneLocation>
<sequence length="130" mass="14743">MSKAENISLVRRLYESGAAPEIIKELFSSDIVWDIAPGFPKGGIYYGHDSTMKDFFGQFMPLFASWSTEPREYYGDEDNHVFVLGEYHGVGKDGRKADVRFSHLWTVRDGKLIALKQCADSYPAQQLLTN</sequence>
<dbReference type="Gene3D" id="3.10.450.50">
    <property type="match status" value="1"/>
</dbReference>